<evidence type="ECO:0000313" key="2">
    <source>
        <dbReference type="Proteomes" id="UP000650477"/>
    </source>
</evidence>
<gene>
    <name evidence="1" type="ORF">CYG68_00410</name>
</gene>
<dbReference type="NCBIfam" id="TIGR00022">
    <property type="entry name" value="YhcH/YjgK/YiaL family protein"/>
    <property type="match status" value="1"/>
</dbReference>
<dbReference type="InterPro" id="IPR049827">
    <property type="entry name" value="NanQ"/>
</dbReference>
<dbReference type="Pfam" id="PF04074">
    <property type="entry name" value="DUF386"/>
    <property type="match status" value="1"/>
</dbReference>
<dbReference type="InterPro" id="IPR037012">
    <property type="entry name" value="NanQ/TabA/YiaL_sf"/>
</dbReference>
<protein>
    <submittedName>
        <fullName evidence="1">DUF386 domain-containing protein</fullName>
    </submittedName>
</protein>
<dbReference type="AlphaFoldDB" id="A0A2C5TG30"/>
<evidence type="ECO:0000313" key="1">
    <source>
        <dbReference type="EMBL" id="MBE8610894.1"/>
    </source>
</evidence>
<dbReference type="RefSeq" id="WP_004238806.1">
    <property type="nucleotide sequence ID" value="NZ_ABGYJJ040000001.1"/>
</dbReference>
<comment type="caution">
    <text evidence="1">The sequence shown here is derived from an EMBL/GenBank/DDBJ whole genome shotgun (WGS) entry which is preliminary data.</text>
</comment>
<dbReference type="InterPro" id="IPR004375">
    <property type="entry name" value="NanQ/TabA/YiaL"/>
</dbReference>
<name>A0A2C5TG30_MORMO</name>
<proteinExistence type="predicted"/>
<accession>A0A2C5TG30</accession>
<organism evidence="1 2">
    <name type="scientific">Morganella morganii</name>
    <name type="common">Proteus morganii</name>
    <dbReference type="NCBI Taxonomy" id="582"/>
    <lineage>
        <taxon>Bacteria</taxon>
        <taxon>Pseudomonadati</taxon>
        <taxon>Pseudomonadota</taxon>
        <taxon>Gammaproteobacteria</taxon>
        <taxon>Enterobacterales</taxon>
        <taxon>Morganellaceae</taxon>
        <taxon>Morganella</taxon>
    </lineage>
</organism>
<dbReference type="Gene3D" id="2.60.120.370">
    <property type="entry name" value="YhcH/YjgK/YiaL"/>
    <property type="match status" value="1"/>
</dbReference>
<dbReference type="PANTHER" id="PTHR34986">
    <property type="entry name" value="EVOLVED BETA-GALACTOSIDASE SUBUNIT BETA"/>
    <property type="match status" value="1"/>
</dbReference>
<sequence>MLFGHISDVAIMPEMNLVLRNIIEKALALDPLSLEPGSYPIDDNDVFMNVMSFETQSREQKCAELHHRYIDIQILLSGEEVIDYGVRHSAKNATVYHKDDDYQLTDTIENSQTLSLTPSMFAVFMPYEPHRPGIASEQGNSILKKAVIKVNPALLEN</sequence>
<reference evidence="1" key="1">
    <citation type="submission" date="2017-12" db="EMBL/GenBank/DDBJ databases">
        <title>Genome sequencing and analysis.</title>
        <authorList>
            <person name="Huang Y.-T."/>
        </authorList>
    </citation>
    <scope>NUCLEOTIDE SEQUENCE</scope>
    <source>
        <strain evidence="1">VGH116</strain>
    </source>
</reference>
<dbReference type="GeneID" id="93361474"/>
<dbReference type="Proteomes" id="UP000650477">
    <property type="component" value="Unassembled WGS sequence"/>
</dbReference>
<dbReference type="EMBL" id="PKLF01000001">
    <property type="protein sequence ID" value="MBE8610894.1"/>
    <property type="molecule type" value="Genomic_DNA"/>
</dbReference>
<dbReference type="SUPFAM" id="SSF51197">
    <property type="entry name" value="Clavaminate synthase-like"/>
    <property type="match status" value="1"/>
</dbReference>
<dbReference type="NCBIfam" id="NF040884">
    <property type="entry name" value="acetylneur_anom"/>
    <property type="match status" value="1"/>
</dbReference>
<dbReference type="GO" id="GO:0005829">
    <property type="term" value="C:cytosol"/>
    <property type="evidence" value="ECO:0007669"/>
    <property type="project" value="TreeGrafter"/>
</dbReference>
<dbReference type="PANTHER" id="PTHR34986:SF5">
    <property type="entry name" value="N-ACETYLNEURAMINATE ANOMERASE NANQ"/>
    <property type="match status" value="1"/>
</dbReference>